<comment type="caution">
    <text evidence="1">The sequence shown here is derived from an EMBL/GenBank/DDBJ whole genome shotgun (WGS) entry which is preliminary data.</text>
</comment>
<sequence>MLDKGLLFILAESSGNQKGKKQKSKAILLVHGVRQLAGLRPEGGRRADGWTRVPARVSTAHPAELKVLREAAQWRRLQG</sequence>
<gene>
    <name evidence="1" type="ORF">KFK09_002429</name>
</gene>
<name>A0A8T3C1A8_DENNO</name>
<accession>A0A8T3C1A8</accession>
<proteinExistence type="predicted"/>
<dbReference type="EMBL" id="JAGYWB010000003">
    <property type="protein sequence ID" value="KAI0526837.1"/>
    <property type="molecule type" value="Genomic_DNA"/>
</dbReference>
<evidence type="ECO:0000313" key="2">
    <source>
        <dbReference type="Proteomes" id="UP000829196"/>
    </source>
</evidence>
<evidence type="ECO:0000313" key="1">
    <source>
        <dbReference type="EMBL" id="KAI0526837.1"/>
    </source>
</evidence>
<reference evidence="1" key="1">
    <citation type="journal article" date="2022" name="Front. Genet.">
        <title>Chromosome-Scale Assembly of the Dendrobium nobile Genome Provides Insights Into the Molecular Mechanism of the Biosynthesis of the Medicinal Active Ingredient of Dendrobium.</title>
        <authorList>
            <person name="Xu Q."/>
            <person name="Niu S.-C."/>
            <person name="Li K.-L."/>
            <person name="Zheng P.-J."/>
            <person name="Zhang X.-J."/>
            <person name="Jia Y."/>
            <person name="Liu Y."/>
            <person name="Niu Y.-X."/>
            <person name="Yu L.-H."/>
            <person name="Chen D.-F."/>
            <person name="Zhang G.-Q."/>
        </authorList>
    </citation>
    <scope>NUCLEOTIDE SEQUENCE</scope>
    <source>
        <tissue evidence="1">Leaf</tissue>
    </source>
</reference>
<organism evidence="1 2">
    <name type="scientific">Dendrobium nobile</name>
    <name type="common">Orchid</name>
    <dbReference type="NCBI Taxonomy" id="94219"/>
    <lineage>
        <taxon>Eukaryota</taxon>
        <taxon>Viridiplantae</taxon>
        <taxon>Streptophyta</taxon>
        <taxon>Embryophyta</taxon>
        <taxon>Tracheophyta</taxon>
        <taxon>Spermatophyta</taxon>
        <taxon>Magnoliopsida</taxon>
        <taxon>Liliopsida</taxon>
        <taxon>Asparagales</taxon>
        <taxon>Orchidaceae</taxon>
        <taxon>Epidendroideae</taxon>
        <taxon>Malaxideae</taxon>
        <taxon>Dendrobiinae</taxon>
        <taxon>Dendrobium</taxon>
    </lineage>
</organism>
<dbReference type="Proteomes" id="UP000829196">
    <property type="component" value="Unassembled WGS sequence"/>
</dbReference>
<keyword evidence="2" id="KW-1185">Reference proteome</keyword>
<dbReference type="AlphaFoldDB" id="A0A8T3C1A8"/>
<protein>
    <submittedName>
        <fullName evidence="1">Uncharacterized protein</fullName>
    </submittedName>
</protein>